<protein>
    <submittedName>
        <fullName evidence="1">Uncharacterized protein</fullName>
    </submittedName>
</protein>
<accession>A0ACC0WH50</accession>
<dbReference type="Proteomes" id="UP001163321">
    <property type="component" value="Chromosome 13"/>
</dbReference>
<evidence type="ECO:0000313" key="2">
    <source>
        <dbReference type="Proteomes" id="UP001163321"/>
    </source>
</evidence>
<evidence type="ECO:0000313" key="1">
    <source>
        <dbReference type="EMBL" id="KAI9917389.1"/>
    </source>
</evidence>
<comment type="caution">
    <text evidence="1">The sequence shown here is derived from an EMBL/GenBank/DDBJ whole genome shotgun (WGS) entry which is preliminary data.</text>
</comment>
<gene>
    <name evidence="1" type="ORF">PsorP6_013222</name>
</gene>
<reference evidence="1 2" key="1">
    <citation type="journal article" date="2022" name="bioRxiv">
        <title>The genome of the oomycete Peronosclerospora sorghi, a cosmopolitan pathogen of maize and sorghum, is inflated with dispersed pseudogenes.</title>
        <authorList>
            <person name="Fletcher K."/>
            <person name="Martin F."/>
            <person name="Isakeit T."/>
            <person name="Cavanaugh K."/>
            <person name="Magill C."/>
            <person name="Michelmore R."/>
        </authorList>
    </citation>
    <scope>NUCLEOTIDE SEQUENCE [LARGE SCALE GENOMIC DNA]</scope>
    <source>
        <strain evidence="1">P6</strain>
    </source>
</reference>
<name>A0ACC0WH50_9STRA</name>
<proteinExistence type="predicted"/>
<keyword evidence="2" id="KW-1185">Reference proteome</keyword>
<dbReference type="EMBL" id="CM047592">
    <property type="protein sequence ID" value="KAI9917389.1"/>
    <property type="molecule type" value="Genomic_DNA"/>
</dbReference>
<organism evidence="1 2">
    <name type="scientific">Peronosclerospora sorghi</name>
    <dbReference type="NCBI Taxonomy" id="230839"/>
    <lineage>
        <taxon>Eukaryota</taxon>
        <taxon>Sar</taxon>
        <taxon>Stramenopiles</taxon>
        <taxon>Oomycota</taxon>
        <taxon>Peronosporomycetes</taxon>
        <taxon>Peronosporales</taxon>
        <taxon>Peronosporaceae</taxon>
        <taxon>Peronosclerospora</taxon>
    </lineage>
</organism>
<sequence length="348" mass="36096">MRLALLDPLMPLDPRVSVRSLLPRVALSSMSRHGAPLSTLVVAEHKQSHVSPATLATVTAAAQLGGDITLLVMGSHARDVVDAAAKVAGVHTVVHAADPTFDHGVAEDVAELVVTLQAQEQFSHILAPSSNASKNYLFRVGAKLDVAPISDIIAVVAPDTFCRPTYAGNAIAQIKSKDPVKLVTVRPTGFEKAAVGSGTHAVVQDAPTTSTVGKSIFLSHEVSTSERPDLAAARVVIAGGRGLKSGDNFDMLYKLADKVGGAVGASRAAVDAGFVPNELQVGQTGKVVAPELYVAVGVSGAIQHLAGMKDSKTIVAINKDEDAPIFQVADYGLVADLFEAVPELTSKI</sequence>